<organism evidence="1 2">
    <name type="scientific">Stylosanthes scabra</name>
    <dbReference type="NCBI Taxonomy" id="79078"/>
    <lineage>
        <taxon>Eukaryota</taxon>
        <taxon>Viridiplantae</taxon>
        <taxon>Streptophyta</taxon>
        <taxon>Embryophyta</taxon>
        <taxon>Tracheophyta</taxon>
        <taxon>Spermatophyta</taxon>
        <taxon>Magnoliopsida</taxon>
        <taxon>eudicotyledons</taxon>
        <taxon>Gunneridae</taxon>
        <taxon>Pentapetalae</taxon>
        <taxon>rosids</taxon>
        <taxon>fabids</taxon>
        <taxon>Fabales</taxon>
        <taxon>Fabaceae</taxon>
        <taxon>Papilionoideae</taxon>
        <taxon>50 kb inversion clade</taxon>
        <taxon>dalbergioids sensu lato</taxon>
        <taxon>Dalbergieae</taxon>
        <taxon>Pterocarpus clade</taxon>
        <taxon>Stylosanthes</taxon>
    </lineage>
</organism>
<sequence>MFPFLLTVQDQPCATASVSPPSVAGRASSSSKEAVKVQLPRVDMGGRIQVDVEAERQSCDEAHGCCTIVVLRKGTVACAVQKKLVDYNQEAERFGGSTAVNYLLCSPVNDPSNPRKWEEVFLNDEDLIVEDIDFSDKYLALILREGRNFRLCSVKLPLSTGKLN</sequence>
<name>A0ABU6XHL5_9FABA</name>
<reference evidence="1 2" key="1">
    <citation type="journal article" date="2023" name="Plants (Basel)">
        <title>Bridging the Gap: Combining Genomics and Transcriptomics Approaches to Understand Stylosanthes scabra, an Orphan Legume from the Brazilian Caatinga.</title>
        <authorList>
            <person name="Ferreira-Neto J.R.C."/>
            <person name="da Silva M.D."/>
            <person name="Binneck E."/>
            <person name="de Melo N.F."/>
            <person name="da Silva R.H."/>
            <person name="de Melo A.L.T.M."/>
            <person name="Pandolfi V."/>
            <person name="Bustamante F.O."/>
            <person name="Brasileiro-Vidal A.C."/>
            <person name="Benko-Iseppon A.M."/>
        </authorList>
    </citation>
    <scope>NUCLEOTIDE SEQUENCE [LARGE SCALE GENOMIC DNA]</scope>
    <source>
        <tissue evidence="1">Leaves</tissue>
    </source>
</reference>
<comment type="caution">
    <text evidence="1">The sequence shown here is derived from an EMBL/GenBank/DDBJ whole genome shotgun (WGS) entry which is preliminary data.</text>
</comment>
<protein>
    <submittedName>
        <fullName evidence="1">Uncharacterized protein</fullName>
    </submittedName>
</protein>
<evidence type="ECO:0000313" key="1">
    <source>
        <dbReference type="EMBL" id="MED6197084.1"/>
    </source>
</evidence>
<evidence type="ECO:0000313" key="2">
    <source>
        <dbReference type="Proteomes" id="UP001341840"/>
    </source>
</evidence>
<keyword evidence="2" id="KW-1185">Reference proteome</keyword>
<proteinExistence type="predicted"/>
<accession>A0ABU6XHL5</accession>
<dbReference type="EMBL" id="JASCZI010211845">
    <property type="protein sequence ID" value="MED6197084.1"/>
    <property type="molecule type" value="Genomic_DNA"/>
</dbReference>
<gene>
    <name evidence="1" type="ORF">PIB30_053416</name>
</gene>
<dbReference type="Proteomes" id="UP001341840">
    <property type="component" value="Unassembled WGS sequence"/>
</dbReference>